<dbReference type="Proteomes" id="UP001056120">
    <property type="component" value="Linkage Group LG15"/>
</dbReference>
<keyword evidence="2" id="KW-1185">Reference proteome</keyword>
<protein>
    <submittedName>
        <fullName evidence="1">Uncharacterized protein</fullName>
    </submittedName>
</protein>
<sequence>MKSGNEIPSLVVDYGQRVIVAIRVTGAVSYGMSMVLMLYNWYGVTTVTQGLRQVTRVDGDAWLARGVTRLTMKTGIPLCYSYDAFIVDVDAVGGEVVNVGKVMGIGR</sequence>
<organism evidence="1 2">
    <name type="scientific">Smallanthus sonchifolius</name>
    <dbReference type="NCBI Taxonomy" id="185202"/>
    <lineage>
        <taxon>Eukaryota</taxon>
        <taxon>Viridiplantae</taxon>
        <taxon>Streptophyta</taxon>
        <taxon>Embryophyta</taxon>
        <taxon>Tracheophyta</taxon>
        <taxon>Spermatophyta</taxon>
        <taxon>Magnoliopsida</taxon>
        <taxon>eudicotyledons</taxon>
        <taxon>Gunneridae</taxon>
        <taxon>Pentapetalae</taxon>
        <taxon>asterids</taxon>
        <taxon>campanulids</taxon>
        <taxon>Asterales</taxon>
        <taxon>Asteraceae</taxon>
        <taxon>Asteroideae</taxon>
        <taxon>Heliantheae alliance</taxon>
        <taxon>Millerieae</taxon>
        <taxon>Smallanthus</taxon>
    </lineage>
</organism>
<accession>A0ACB9G0K6</accession>
<proteinExistence type="predicted"/>
<evidence type="ECO:0000313" key="2">
    <source>
        <dbReference type="Proteomes" id="UP001056120"/>
    </source>
</evidence>
<comment type="caution">
    <text evidence="1">The sequence shown here is derived from an EMBL/GenBank/DDBJ whole genome shotgun (WGS) entry which is preliminary data.</text>
</comment>
<name>A0ACB9G0K6_9ASTR</name>
<reference evidence="2" key="1">
    <citation type="journal article" date="2022" name="Mol. Ecol. Resour.">
        <title>The genomes of chicory, endive, great burdock and yacon provide insights into Asteraceae palaeo-polyploidization history and plant inulin production.</title>
        <authorList>
            <person name="Fan W."/>
            <person name="Wang S."/>
            <person name="Wang H."/>
            <person name="Wang A."/>
            <person name="Jiang F."/>
            <person name="Liu H."/>
            <person name="Zhao H."/>
            <person name="Xu D."/>
            <person name="Zhang Y."/>
        </authorList>
    </citation>
    <scope>NUCLEOTIDE SEQUENCE [LARGE SCALE GENOMIC DNA]</scope>
    <source>
        <strain evidence="2">cv. Yunnan</strain>
    </source>
</reference>
<gene>
    <name evidence="1" type="ORF">L1987_46954</name>
</gene>
<dbReference type="EMBL" id="CM042032">
    <property type="protein sequence ID" value="KAI3777159.1"/>
    <property type="molecule type" value="Genomic_DNA"/>
</dbReference>
<reference evidence="1 2" key="2">
    <citation type="journal article" date="2022" name="Mol. Ecol. Resour.">
        <title>The genomes of chicory, endive, great burdock and yacon provide insights into Asteraceae paleo-polyploidization history and plant inulin production.</title>
        <authorList>
            <person name="Fan W."/>
            <person name="Wang S."/>
            <person name="Wang H."/>
            <person name="Wang A."/>
            <person name="Jiang F."/>
            <person name="Liu H."/>
            <person name="Zhao H."/>
            <person name="Xu D."/>
            <person name="Zhang Y."/>
        </authorList>
    </citation>
    <scope>NUCLEOTIDE SEQUENCE [LARGE SCALE GENOMIC DNA]</scope>
    <source>
        <strain evidence="2">cv. Yunnan</strain>
        <tissue evidence="1">Leaves</tissue>
    </source>
</reference>
<evidence type="ECO:0000313" key="1">
    <source>
        <dbReference type="EMBL" id="KAI3777159.1"/>
    </source>
</evidence>